<organism evidence="2 3">
    <name type="scientific">Streptomyces johnsoniae</name>
    <dbReference type="NCBI Taxonomy" id="3075532"/>
    <lineage>
        <taxon>Bacteria</taxon>
        <taxon>Bacillati</taxon>
        <taxon>Actinomycetota</taxon>
        <taxon>Actinomycetes</taxon>
        <taxon>Kitasatosporales</taxon>
        <taxon>Streptomycetaceae</taxon>
        <taxon>Streptomyces</taxon>
    </lineage>
</organism>
<accession>A0ABU2S5K8</accession>
<evidence type="ECO:0000313" key="3">
    <source>
        <dbReference type="Proteomes" id="UP001183615"/>
    </source>
</evidence>
<name>A0ABU2S5K8_9ACTN</name>
<gene>
    <name evidence="2" type="ORF">RM779_16875</name>
</gene>
<dbReference type="InterPro" id="IPR011009">
    <property type="entry name" value="Kinase-like_dom_sf"/>
</dbReference>
<dbReference type="SUPFAM" id="SSF56112">
    <property type="entry name" value="Protein kinase-like (PK-like)"/>
    <property type="match status" value="1"/>
</dbReference>
<dbReference type="RefSeq" id="WP_311618523.1">
    <property type="nucleotide sequence ID" value="NZ_JAVREV010000008.1"/>
</dbReference>
<dbReference type="InterPro" id="IPR051678">
    <property type="entry name" value="AGP_Transferase"/>
</dbReference>
<dbReference type="Pfam" id="PF01636">
    <property type="entry name" value="APH"/>
    <property type="match status" value="1"/>
</dbReference>
<comment type="caution">
    <text evidence="2">The sequence shown here is derived from an EMBL/GenBank/DDBJ whole genome shotgun (WGS) entry which is preliminary data.</text>
</comment>
<reference evidence="3" key="1">
    <citation type="submission" date="2023-07" db="EMBL/GenBank/DDBJ databases">
        <title>30 novel species of actinomycetes from the DSMZ collection.</title>
        <authorList>
            <person name="Nouioui I."/>
        </authorList>
    </citation>
    <scope>NUCLEOTIDE SEQUENCE [LARGE SCALE GENOMIC DNA]</scope>
    <source>
        <strain evidence="3">DSM 41886</strain>
    </source>
</reference>
<feature type="domain" description="Aminoglycoside phosphotransferase" evidence="1">
    <location>
        <begin position="28"/>
        <end position="254"/>
    </location>
</feature>
<protein>
    <submittedName>
        <fullName evidence="2">Phosphotransferase</fullName>
    </submittedName>
</protein>
<dbReference type="Gene3D" id="3.30.200.20">
    <property type="entry name" value="Phosphorylase Kinase, domain 1"/>
    <property type="match status" value="1"/>
</dbReference>
<keyword evidence="3" id="KW-1185">Reference proteome</keyword>
<sequence>MDDVELDEPGLRALLRAQHPDLADLALRPAPLSWDNQLWCLGEELVVRLPRTERAPDLLRKEHTWLPRLAPRLPLPVPVPLRFGEPTARFPKPWTIAAWVPGEPADRAPISRGHHAADALAGFLRALHQQAPPDAPTSRLRSVPLGTHIAGMDTQFRDVASRVPRAVLDVWHDALAAPGWAGPPVWLHGDLHPANVVVADGTLAGIVDFGELCAGDPAADLAAAWLLLPAGANNRFFEVYAPADEATIRRARGWAVLLGVMLVCIGQAGERGLPGGKPTWAPAGTKALDRVLASGGGAGATHR</sequence>
<dbReference type="PANTHER" id="PTHR21310">
    <property type="entry name" value="AMINOGLYCOSIDE PHOSPHOTRANSFERASE-RELATED-RELATED"/>
    <property type="match status" value="1"/>
</dbReference>
<evidence type="ECO:0000313" key="2">
    <source>
        <dbReference type="EMBL" id="MDT0444257.1"/>
    </source>
</evidence>
<dbReference type="Proteomes" id="UP001183615">
    <property type="component" value="Unassembled WGS sequence"/>
</dbReference>
<dbReference type="PANTHER" id="PTHR21310:SF42">
    <property type="entry name" value="BIFUNCTIONAL AAC_APH"/>
    <property type="match status" value="1"/>
</dbReference>
<evidence type="ECO:0000259" key="1">
    <source>
        <dbReference type="Pfam" id="PF01636"/>
    </source>
</evidence>
<dbReference type="EMBL" id="JAVREV010000008">
    <property type="protein sequence ID" value="MDT0444257.1"/>
    <property type="molecule type" value="Genomic_DNA"/>
</dbReference>
<proteinExistence type="predicted"/>
<dbReference type="Gene3D" id="3.90.1200.10">
    <property type="match status" value="1"/>
</dbReference>
<dbReference type="InterPro" id="IPR002575">
    <property type="entry name" value="Aminoglycoside_PTrfase"/>
</dbReference>